<dbReference type="Pfam" id="PF05678">
    <property type="entry name" value="VQ"/>
    <property type="match status" value="1"/>
</dbReference>
<dbReference type="InterPro" id="IPR039607">
    <property type="entry name" value="VQ_8/17/18/20/21/25"/>
</dbReference>
<sequence>MDLWEQPGGRPMPRRELQLQGPRPSPLNVRKDSHKIKKTPPPPPPPSSETAAPLPQRRSPVIIYTVSPKVIHTEPSEFMSLVQRLTGVSSSSSSSAPAAEEDDSASEKTSLGARIIGPSGEYEAEKVASPKILSLLPPSSTASGSPSLFSPSEEMSPLNFMNELSPGLQGNRAFLEGNFLNSPSNLLSTPTLTSPTTFWDLLNHFKE</sequence>
<comment type="caution">
    <text evidence="3">The sequence shown here is derived from an EMBL/GenBank/DDBJ whole genome shotgun (WGS) entry which is preliminary data.</text>
</comment>
<dbReference type="AlphaFoldDB" id="A0A835R109"/>
<feature type="region of interest" description="Disordered" evidence="1">
    <location>
        <begin position="89"/>
        <end position="122"/>
    </location>
</feature>
<reference evidence="3 4" key="1">
    <citation type="journal article" date="2020" name="Nat. Food">
        <title>A phased Vanilla planifolia genome enables genetic improvement of flavour and production.</title>
        <authorList>
            <person name="Hasing T."/>
            <person name="Tang H."/>
            <person name="Brym M."/>
            <person name="Khazi F."/>
            <person name="Huang T."/>
            <person name="Chambers A.H."/>
        </authorList>
    </citation>
    <scope>NUCLEOTIDE SEQUENCE [LARGE SCALE GENOMIC DNA]</scope>
    <source>
        <tissue evidence="3">Leaf</tissue>
    </source>
</reference>
<evidence type="ECO:0000256" key="1">
    <source>
        <dbReference type="SAM" id="MobiDB-lite"/>
    </source>
</evidence>
<feature type="region of interest" description="Disordered" evidence="1">
    <location>
        <begin position="1"/>
        <end position="59"/>
    </location>
</feature>
<dbReference type="GO" id="GO:0005634">
    <property type="term" value="C:nucleus"/>
    <property type="evidence" value="ECO:0007669"/>
    <property type="project" value="TreeGrafter"/>
</dbReference>
<feature type="compositionally biased region" description="Low complexity" evidence="1">
    <location>
        <begin position="89"/>
        <end position="98"/>
    </location>
</feature>
<dbReference type="OrthoDB" id="695631at2759"/>
<dbReference type="Proteomes" id="UP000639772">
    <property type="component" value="Unassembled WGS sequence"/>
</dbReference>
<evidence type="ECO:0000259" key="2">
    <source>
        <dbReference type="Pfam" id="PF05678"/>
    </source>
</evidence>
<name>A0A835R109_VANPL</name>
<evidence type="ECO:0000313" key="4">
    <source>
        <dbReference type="Proteomes" id="UP000639772"/>
    </source>
</evidence>
<dbReference type="EMBL" id="JADCNM010000005">
    <property type="protein sequence ID" value="KAG0483546.1"/>
    <property type="molecule type" value="Genomic_DNA"/>
</dbReference>
<feature type="compositionally biased region" description="Polar residues" evidence="1">
    <location>
        <begin position="141"/>
        <end position="150"/>
    </location>
</feature>
<evidence type="ECO:0000313" key="3">
    <source>
        <dbReference type="EMBL" id="KAG0483546.1"/>
    </source>
</evidence>
<protein>
    <recommendedName>
        <fullName evidence="2">VQ domain-containing protein</fullName>
    </recommendedName>
</protein>
<gene>
    <name evidence="3" type="ORF">HPP92_011630</name>
</gene>
<accession>A0A835R109</accession>
<dbReference type="InterPro" id="IPR008889">
    <property type="entry name" value="VQ"/>
</dbReference>
<dbReference type="PANTHER" id="PTHR33143:SF6">
    <property type="entry name" value="OS08G0102900 PROTEIN"/>
    <property type="match status" value="1"/>
</dbReference>
<feature type="region of interest" description="Disordered" evidence="1">
    <location>
        <begin position="134"/>
        <end position="154"/>
    </location>
</feature>
<proteinExistence type="predicted"/>
<organism evidence="3 4">
    <name type="scientific">Vanilla planifolia</name>
    <name type="common">Vanilla</name>
    <dbReference type="NCBI Taxonomy" id="51239"/>
    <lineage>
        <taxon>Eukaryota</taxon>
        <taxon>Viridiplantae</taxon>
        <taxon>Streptophyta</taxon>
        <taxon>Embryophyta</taxon>
        <taxon>Tracheophyta</taxon>
        <taxon>Spermatophyta</taxon>
        <taxon>Magnoliopsida</taxon>
        <taxon>Liliopsida</taxon>
        <taxon>Asparagales</taxon>
        <taxon>Orchidaceae</taxon>
        <taxon>Vanilloideae</taxon>
        <taxon>Vanilleae</taxon>
        <taxon>Vanilla</taxon>
    </lineage>
</organism>
<dbReference type="PANTHER" id="PTHR33143">
    <property type="entry name" value="F16F4.1 PROTEIN-RELATED"/>
    <property type="match status" value="1"/>
</dbReference>
<feature type="domain" description="VQ" evidence="2">
    <location>
        <begin position="65"/>
        <end position="91"/>
    </location>
</feature>